<comment type="subcellular location">
    <subcellularLocation>
        <location evidence="1">Membrane</location>
        <topology evidence="1">Single-pass membrane protein</topology>
    </subcellularLocation>
</comment>
<dbReference type="InterPro" id="IPR050122">
    <property type="entry name" value="RTK"/>
</dbReference>
<dbReference type="Gene3D" id="2.60.40.10">
    <property type="entry name" value="Immunoglobulins"/>
    <property type="match status" value="8"/>
</dbReference>
<reference evidence="22 23" key="1">
    <citation type="submission" date="2022-05" db="EMBL/GenBank/DDBJ databases">
        <title>A multi-omics perspective on studying reproductive biology in Daphnia sinensis.</title>
        <authorList>
            <person name="Jia J."/>
        </authorList>
    </citation>
    <scope>NUCLEOTIDE SEQUENCE [LARGE SCALE GENOMIC DNA]</scope>
    <source>
        <strain evidence="22 23">WSL</strain>
    </source>
</reference>
<evidence type="ECO:0000256" key="5">
    <source>
        <dbReference type="ARBA" id="ARBA00022737"/>
    </source>
</evidence>
<feature type="chain" id="PRO_5041924314" description="Tyrosine-protein kinase receptor" evidence="19">
    <location>
        <begin position="25"/>
        <end position="2584"/>
    </location>
</feature>
<keyword evidence="4 16" id="KW-0812">Transmembrane</keyword>
<dbReference type="PROSITE" id="PS00109">
    <property type="entry name" value="PROTEIN_KINASE_TYR"/>
    <property type="match status" value="1"/>
</dbReference>
<feature type="signal peptide" evidence="19">
    <location>
        <begin position="1"/>
        <end position="24"/>
    </location>
</feature>
<dbReference type="GO" id="GO:0007169">
    <property type="term" value="P:cell surface receptor protein tyrosine kinase signaling pathway"/>
    <property type="evidence" value="ECO:0007669"/>
    <property type="project" value="InterPro"/>
</dbReference>
<proteinExistence type="inferred from homology"/>
<evidence type="ECO:0000256" key="8">
    <source>
        <dbReference type="ARBA" id="ARBA00022840"/>
    </source>
</evidence>
<dbReference type="SUPFAM" id="SSF56112">
    <property type="entry name" value="Protein kinase-like (PK-like)"/>
    <property type="match status" value="1"/>
</dbReference>
<keyword evidence="10 18" id="KW-0472">Membrane</keyword>
<dbReference type="PROSITE" id="PS50853">
    <property type="entry name" value="FN3"/>
    <property type="match status" value="5"/>
</dbReference>
<comment type="caution">
    <text evidence="22">The sequence shown here is derived from an EMBL/GenBank/DDBJ whole genome shotgun (WGS) entry which is preliminary data.</text>
</comment>
<feature type="transmembrane region" description="Helical" evidence="18">
    <location>
        <begin position="1990"/>
        <end position="2013"/>
    </location>
</feature>
<evidence type="ECO:0000256" key="15">
    <source>
        <dbReference type="PROSITE-ProRule" id="PRU10141"/>
    </source>
</evidence>
<keyword evidence="9 18" id="KW-1133">Transmembrane helix</keyword>
<dbReference type="InterPro" id="IPR001245">
    <property type="entry name" value="Ser-Thr/Tyr_kinase_cat_dom"/>
</dbReference>
<dbReference type="InterPro" id="IPR017441">
    <property type="entry name" value="Protein_kinase_ATP_BS"/>
</dbReference>
<dbReference type="PROSITE" id="PS00107">
    <property type="entry name" value="PROTEIN_KINASE_ATP"/>
    <property type="match status" value="1"/>
</dbReference>
<dbReference type="CDD" id="cd05044">
    <property type="entry name" value="PTKc_c-ros"/>
    <property type="match status" value="1"/>
</dbReference>
<evidence type="ECO:0000256" key="12">
    <source>
        <dbReference type="ARBA" id="ARBA00023170"/>
    </source>
</evidence>
<dbReference type="InterPro" id="IPR020635">
    <property type="entry name" value="Tyr_kinase_cat_dom"/>
</dbReference>
<gene>
    <name evidence="22" type="ORF">GHT06_016897</name>
</gene>
<evidence type="ECO:0000256" key="1">
    <source>
        <dbReference type="ARBA" id="ARBA00004167"/>
    </source>
</evidence>
<keyword evidence="3" id="KW-0808">Transferase</keyword>
<feature type="domain" description="Fibronectin type-III" evidence="21">
    <location>
        <begin position="1123"/>
        <end position="1220"/>
    </location>
</feature>
<keyword evidence="5" id="KW-0677">Repeat</keyword>
<dbReference type="EC" id="2.7.10.1" evidence="16"/>
<keyword evidence="7" id="KW-0418">Kinase</keyword>
<dbReference type="InterPro" id="IPR000033">
    <property type="entry name" value="LDLR_classB_rpt"/>
</dbReference>
<evidence type="ECO:0000256" key="11">
    <source>
        <dbReference type="ARBA" id="ARBA00023137"/>
    </source>
</evidence>
<keyword evidence="23" id="KW-1185">Reference proteome</keyword>
<evidence type="ECO:0000256" key="3">
    <source>
        <dbReference type="ARBA" id="ARBA00022679"/>
    </source>
</evidence>
<dbReference type="GO" id="GO:0005886">
    <property type="term" value="C:plasma membrane"/>
    <property type="evidence" value="ECO:0007669"/>
    <property type="project" value="TreeGrafter"/>
</dbReference>
<evidence type="ECO:0000256" key="6">
    <source>
        <dbReference type="ARBA" id="ARBA00022741"/>
    </source>
</evidence>
<evidence type="ECO:0000256" key="4">
    <source>
        <dbReference type="ARBA" id="ARBA00022692"/>
    </source>
</evidence>
<dbReference type="SMART" id="SM00219">
    <property type="entry name" value="TyrKc"/>
    <property type="match status" value="1"/>
</dbReference>
<evidence type="ECO:0000313" key="22">
    <source>
        <dbReference type="EMBL" id="KAI9557099.1"/>
    </source>
</evidence>
<evidence type="ECO:0000256" key="9">
    <source>
        <dbReference type="ARBA" id="ARBA00022989"/>
    </source>
</evidence>
<keyword evidence="13" id="KW-0325">Glycoprotein</keyword>
<dbReference type="InterPro" id="IPR000719">
    <property type="entry name" value="Prot_kinase_dom"/>
</dbReference>
<evidence type="ECO:0000259" key="21">
    <source>
        <dbReference type="PROSITE" id="PS50853"/>
    </source>
</evidence>
<dbReference type="SUPFAM" id="SSF63825">
    <property type="entry name" value="YWTD domain"/>
    <property type="match status" value="3"/>
</dbReference>
<dbReference type="PRINTS" id="PR00109">
    <property type="entry name" value="TYRKINASE"/>
</dbReference>
<dbReference type="GO" id="GO:0004714">
    <property type="term" value="F:transmembrane receptor protein tyrosine kinase activity"/>
    <property type="evidence" value="ECO:0007669"/>
    <property type="project" value="UniProtKB-EC"/>
</dbReference>
<dbReference type="Pfam" id="PF00041">
    <property type="entry name" value="fn3"/>
    <property type="match status" value="5"/>
</dbReference>
<dbReference type="SMART" id="SM00060">
    <property type="entry name" value="FN3"/>
    <property type="match status" value="8"/>
</dbReference>
<dbReference type="InterPro" id="IPR011009">
    <property type="entry name" value="Kinase-like_dom_sf"/>
</dbReference>
<keyword evidence="6 15" id="KW-0547">Nucleotide-binding</keyword>
<organism evidence="22 23">
    <name type="scientific">Daphnia sinensis</name>
    <dbReference type="NCBI Taxonomy" id="1820382"/>
    <lineage>
        <taxon>Eukaryota</taxon>
        <taxon>Metazoa</taxon>
        <taxon>Ecdysozoa</taxon>
        <taxon>Arthropoda</taxon>
        <taxon>Crustacea</taxon>
        <taxon>Branchiopoda</taxon>
        <taxon>Diplostraca</taxon>
        <taxon>Cladocera</taxon>
        <taxon>Anomopoda</taxon>
        <taxon>Daphniidae</taxon>
        <taxon>Daphnia</taxon>
        <taxon>Daphnia similis group</taxon>
    </lineage>
</organism>
<dbReference type="PROSITE" id="PS00239">
    <property type="entry name" value="RECEPTOR_TYR_KIN_II"/>
    <property type="match status" value="1"/>
</dbReference>
<dbReference type="SUPFAM" id="SSF49265">
    <property type="entry name" value="Fibronectin type III"/>
    <property type="match status" value="5"/>
</dbReference>
<dbReference type="Proteomes" id="UP000820818">
    <property type="component" value="Linkage Group LG6"/>
</dbReference>
<feature type="binding site" evidence="15">
    <location>
        <position position="2118"/>
    </location>
    <ligand>
        <name>ATP</name>
        <dbReference type="ChEBI" id="CHEBI:30616"/>
    </ligand>
</feature>
<dbReference type="FunFam" id="2.120.10.30:FF:000044">
    <property type="entry name" value="Tyrosine-protein kinase receptor"/>
    <property type="match status" value="1"/>
</dbReference>
<evidence type="ECO:0000256" key="7">
    <source>
        <dbReference type="ARBA" id="ARBA00022777"/>
    </source>
</evidence>
<dbReference type="InterPro" id="IPR036116">
    <property type="entry name" value="FN3_sf"/>
</dbReference>
<dbReference type="InterPro" id="IPR013783">
    <property type="entry name" value="Ig-like_fold"/>
</dbReference>
<feature type="domain" description="Fibronectin type-III" evidence="21">
    <location>
        <begin position="232"/>
        <end position="327"/>
    </location>
</feature>
<comment type="similarity">
    <text evidence="16">Belongs to the protein kinase superfamily. Tyr protein kinase family. Insulin receptor subfamily.</text>
</comment>
<feature type="compositionally biased region" description="Basic and acidic residues" evidence="17">
    <location>
        <begin position="2445"/>
        <end position="2458"/>
    </location>
</feature>
<evidence type="ECO:0000256" key="17">
    <source>
        <dbReference type="SAM" id="MobiDB-lite"/>
    </source>
</evidence>
<dbReference type="InterPro" id="IPR008266">
    <property type="entry name" value="Tyr_kinase_AS"/>
</dbReference>
<evidence type="ECO:0000256" key="19">
    <source>
        <dbReference type="SAM" id="SignalP"/>
    </source>
</evidence>
<name>A0AAD5PUE2_9CRUS</name>
<dbReference type="CDD" id="cd00063">
    <property type="entry name" value="FN3"/>
    <property type="match status" value="6"/>
</dbReference>
<feature type="domain" description="Fibronectin type-III" evidence="21">
    <location>
        <begin position="628"/>
        <end position="728"/>
    </location>
</feature>
<keyword evidence="8 15" id="KW-0067">ATP-binding</keyword>
<evidence type="ECO:0000313" key="23">
    <source>
        <dbReference type="Proteomes" id="UP000820818"/>
    </source>
</evidence>
<feature type="domain" description="Protein kinase" evidence="20">
    <location>
        <begin position="2083"/>
        <end position="2371"/>
    </location>
</feature>
<dbReference type="FunFam" id="1.10.510.10:FF:000341">
    <property type="entry name" value="Tyrosine-protein kinase receptor"/>
    <property type="match status" value="1"/>
</dbReference>
<dbReference type="EMBL" id="WJBH02000006">
    <property type="protein sequence ID" value="KAI9557099.1"/>
    <property type="molecule type" value="Genomic_DNA"/>
</dbReference>
<dbReference type="Pfam" id="PF07714">
    <property type="entry name" value="PK_Tyr_Ser-Thr"/>
    <property type="match status" value="1"/>
</dbReference>
<dbReference type="PANTHER" id="PTHR24416">
    <property type="entry name" value="TYROSINE-PROTEIN KINASE RECEPTOR"/>
    <property type="match status" value="1"/>
</dbReference>
<feature type="region of interest" description="Disordered" evidence="17">
    <location>
        <begin position="2434"/>
        <end position="2466"/>
    </location>
</feature>
<evidence type="ECO:0000256" key="2">
    <source>
        <dbReference type="ARBA" id="ARBA00022553"/>
    </source>
</evidence>
<feature type="domain" description="Fibronectin type-III" evidence="21">
    <location>
        <begin position="1659"/>
        <end position="1768"/>
    </location>
</feature>
<dbReference type="PANTHER" id="PTHR24416:SF527">
    <property type="entry name" value="PROTO-ONCOGENE TYROSINE-PROTEIN KINASE ROS"/>
    <property type="match status" value="1"/>
</dbReference>
<accession>A0AAD5PUE2</accession>
<comment type="catalytic activity">
    <reaction evidence="14 16">
        <text>L-tyrosyl-[protein] + ATP = O-phospho-L-tyrosyl-[protein] + ADP + H(+)</text>
        <dbReference type="Rhea" id="RHEA:10596"/>
        <dbReference type="Rhea" id="RHEA-COMP:10136"/>
        <dbReference type="Rhea" id="RHEA-COMP:20101"/>
        <dbReference type="ChEBI" id="CHEBI:15378"/>
        <dbReference type="ChEBI" id="CHEBI:30616"/>
        <dbReference type="ChEBI" id="CHEBI:46858"/>
        <dbReference type="ChEBI" id="CHEBI:61978"/>
        <dbReference type="ChEBI" id="CHEBI:456216"/>
        <dbReference type="EC" id="2.7.10.1"/>
    </reaction>
</comment>
<dbReference type="GO" id="GO:0032006">
    <property type="term" value="P:regulation of TOR signaling"/>
    <property type="evidence" value="ECO:0007669"/>
    <property type="project" value="TreeGrafter"/>
</dbReference>
<dbReference type="GO" id="GO:0043235">
    <property type="term" value="C:receptor complex"/>
    <property type="evidence" value="ECO:0007669"/>
    <property type="project" value="TreeGrafter"/>
</dbReference>
<dbReference type="SMART" id="SM00135">
    <property type="entry name" value="LY"/>
    <property type="match status" value="5"/>
</dbReference>
<dbReference type="GO" id="GO:0005524">
    <property type="term" value="F:ATP binding"/>
    <property type="evidence" value="ECO:0007669"/>
    <property type="project" value="UniProtKB-UniRule"/>
</dbReference>
<feature type="domain" description="Fibronectin type-III" evidence="21">
    <location>
        <begin position="1869"/>
        <end position="1987"/>
    </location>
</feature>
<dbReference type="InterPro" id="IPR002011">
    <property type="entry name" value="Tyr_kinase_rcpt_2_CS"/>
</dbReference>
<evidence type="ECO:0000256" key="13">
    <source>
        <dbReference type="ARBA" id="ARBA00023180"/>
    </source>
</evidence>
<evidence type="ECO:0000259" key="20">
    <source>
        <dbReference type="PROSITE" id="PS50011"/>
    </source>
</evidence>
<protein>
    <recommendedName>
        <fullName evidence="16">Tyrosine-protein kinase receptor</fullName>
        <ecNumber evidence="16">2.7.10.1</ecNumber>
    </recommendedName>
</protein>
<keyword evidence="12 16" id="KW-0675">Receptor</keyword>
<dbReference type="Gene3D" id="1.10.510.10">
    <property type="entry name" value="Transferase(Phosphotransferase) domain 1"/>
    <property type="match status" value="1"/>
</dbReference>
<evidence type="ECO:0000256" key="16">
    <source>
        <dbReference type="RuleBase" id="RU000312"/>
    </source>
</evidence>
<sequence length="2584" mass="288918">MSVIRIKVLLCFSLVLTIGHFSTSETCTDFCHVENHCILKCSSENGTDNAPSDLWCDGACRRDHCISGCRRWAKALNTSCYAACNSTDGHTRGQAIYCLRGCNLAISSYVDDIKARLGRIAAPIPIAGSISNTSVTLEWKWNSTALGLLHRNHVINVSIKWCHSQPEMCSAWEAVPNATERSGQSLVTVNELRPYTIYRFRLVIVLASDREPLTSEESAPVRTLPSGLPSSPPINLEIVVLDANRISITWDPPYYPNGPLISYSLNIQEASSRKGYQGSQDVGANNHRSYTFVHLKPNTTYIVSVAACNSVGGVGPTASRHVTTYPLEKFGNDLKPYFLIVVDDRLIYRHEPGLIDYTKSPIHESQSTAITGLAVHARQGTLFLADDDGYVYELSLKPKSDIRNRWRVGKEIVHVIGLSVDWLFDRLYLLIENDEGTSWQISRCKLDGRESAYVVTDLTYKPSHFEVDPFNGFLVWTVNHTDATGGLYIVDLADLVDQPLSAMTNEAGPTSKIRHILHNVAISAFKADPINSRIFVMVNDVSTNRTILAVPYSGLWQNVVRHSMRDVEEVRYMAYLDDVFYWTNLGHSFFEEADPNRDIHVHRFAPKAESRHTAIVLCDIRSQPTPIPLTPVRNLEAIFGSDSVYVKWDPPSTVAHRGRGAWQNWSYHVQIGDMERDISVAENDINTTEMKLKILRPNTTYSIVVQPASDYDRRYAPLRPNPVDSSHVVSVSAYFFGKTLPSGEEIRPIYWATDDGVIYQSNSVGDDVRSFISVNSSHLNWGRHAMKDVVVTNMAWMHNSMYVVTNTNRMYHVDLTSRNVTLMEGLEASGVATDWLSRKVYWSSANRQTIGRCAADGSGQEWLPIIGRATSMAVHSTKGKLVWCTGHSVEGSFLNADNRQTYWSSGLHSGNQALGMAIDYDNDDVYWLVKKLNGASLLYRTHIDSAVDASLVNEITPNARGPLQYMSGRLIWLQDSTNKIVVSDLNGTNTYQLNSPKQLRVSWFLSTHFSRSYNSTIAVVIPDSVDAASILLKPVVNEGLVISWLPVTNVNYGNVAYDIRVSYRDDNCTAVTADAHYPMPTNWKISPYSDVSISIRAFTVWGSANVANVILKSPPSTPEAPLKPRAFVSYVRNDSSSLTEIVIHFRWSSPAKANGELAGYRVTYCRETSDCQYVNVSPSTTEFVARNVGTADDYVFTVKAFTEVGYGPETRALEVSTSIETPIPHLVIFTSNLLWLADLDNHASLNQSFAKRAISVPSPPVAVALINHDRKVYWIDTQGDFYSHDLRGDDIKKIHHLNGTGESLTIDWVSRYAYWSQREMGVSSVYQLDLNKKTDEYATPQLVLRDPRMVRLVEVDPFSSRLIWVSDNHNGTGTLMTTDIRGGQNRLFFNNPQYCGVSSLRNNTLTPPLALQTITTVDWSDTHKPRLIWTAHNDDIWSSDLKGCSSTPELSSSEIKRSGRWPISSLAADRTHFYWTDVKERRVHKMRRLSSILDRNKSLTQSSSISAFASRSEVLVELANVYKVVTFSTNFQPLPDVECLAPSSSPYNVKFVNSTHDSLTLSMPIPRRPAKCNGMSMAPATYHLYYGEITPNQTEGCRYNLSQCLTETSSDSVVVLRKLLPYTKYVVHVSITNHYMPVGYSLPNITLDNADIFSTQVGAPSKPREVVAIVTSPASVRVQWLQPSSLNGINITYSVHWLSENKLGPPTEGQLKLSEDMEDQAGRFRYLVDITSLTANTTYAFMVRAYSTNGQFNQSDFVTTTTFENPKALVMRNVSSTSALLEWKSPNSANITRHVLLCSVSKHGNWKEIEHWSDTIPDHTYNFSVIDLSPKTSYSFRLKFEYSPLKTPFLWPADEDGILLTTKGNVPDQPLSPRAHKIVDNLIELWWGPRASNGYPILRYVLEMRYVEDPVFPDSHDNETDSGITKTAIFPNSQSSWKPIYNGTDNFYVVPNLKPGPRYQFRVQAFNEMGASEMSDASPIFQMTSNNTNITMIVLVSALIAFCSVMAIFLFYVCRRTQFQGKKAGGNMSSHPISGSEMTDLATLRELPRRESFIQQNNAIYGVGDGDVDQELALLPHIRFEDLLITKFLGRGAFGEVFEGTTCNLPGSNQYHTKVAVKTLRKGATDQEKGEFLKEAILMSQFKHKHILRLLGVCLDADPSFILLELMEGGDLLSFLRNNRPSLREPPANSATCCQLGLLDLVSMCVDVAKGCCYLEELHFVHRDLAARNCLVSSRDPRFRVVKIGDFGLARDIYRNDYYRKEGEGLLPVRWMAPESLVDGVFTSQTDVWSFGVLLWEILTLGQQPYPARTNLQVLHFVRTGGRLDRPPNCPDSLFELMMSCWSYEPSARPTFTKCLAELLNLQDKLQHSPFTAVHNGHYVGAPLYQTNPWEISRNSVESGDSCSYLDQHSLEQGPTLYTNDIAAVLHGLVTRPNIRHTSSGNRAHRPERCSSVRDPRGRQNNANPSISIIRSHSTIEGSTQSVASARGRYLELLGDTVVCSHGCSDGYEVPRNISYESSSQMFTDALLQRSHSSNSQVDNDDLSDATDESCLANESVCASIPSPTNTLISTLSASTMPSEINHL</sequence>
<dbReference type="InterPro" id="IPR011042">
    <property type="entry name" value="6-blade_b-propeller_TolB-like"/>
</dbReference>
<keyword evidence="19" id="KW-0732">Signal</keyword>
<evidence type="ECO:0000256" key="10">
    <source>
        <dbReference type="ARBA" id="ARBA00023136"/>
    </source>
</evidence>
<evidence type="ECO:0000256" key="18">
    <source>
        <dbReference type="SAM" id="Phobius"/>
    </source>
</evidence>
<dbReference type="InterPro" id="IPR003961">
    <property type="entry name" value="FN3_dom"/>
</dbReference>
<keyword evidence="2 16" id="KW-0597">Phosphoprotein</keyword>
<evidence type="ECO:0000256" key="14">
    <source>
        <dbReference type="ARBA" id="ARBA00051243"/>
    </source>
</evidence>
<keyword evidence="11" id="KW-0829">Tyrosine-protein kinase</keyword>
<dbReference type="FunFam" id="3.30.200.20:FF:000643">
    <property type="entry name" value="Tyrosine-protein kinase receptor"/>
    <property type="match status" value="1"/>
</dbReference>
<dbReference type="FunFam" id="2.60.40.10:FF:002685">
    <property type="entry name" value="Tyrosine-protein kinase receptor"/>
    <property type="match status" value="1"/>
</dbReference>
<dbReference type="PROSITE" id="PS50011">
    <property type="entry name" value="PROTEIN_KINASE_DOM"/>
    <property type="match status" value="1"/>
</dbReference>
<dbReference type="Gene3D" id="2.120.10.30">
    <property type="entry name" value="TolB, C-terminal domain"/>
    <property type="match status" value="3"/>
</dbReference>
<dbReference type="Gene3D" id="3.30.200.20">
    <property type="entry name" value="Phosphorylase Kinase, domain 1"/>
    <property type="match status" value="1"/>
</dbReference>